<gene>
    <name evidence="7" type="ORF">LSH36_221g03025</name>
</gene>
<evidence type="ECO:0000313" key="7">
    <source>
        <dbReference type="EMBL" id="KAK2156124.1"/>
    </source>
</evidence>
<feature type="compositionally biased region" description="Polar residues" evidence="5">
    <location>
        <begin position="38"/>
        <end position="48"/>
    </location>
</feature>
<evidence type="ECO:0000259" key="6">
    <source>
        <dbReference type="PROSITE" id="PS50888"/>
    </source>
</evidence>
<dbReference type="GO" id="GO:0000977">
    <property type="term" value="F:RNA polymerase II transcription regulatory region sequence-specific DNA binding"/>
    <property type="evidence" value="ECO:0007669"/>
    <property type="project" value="TreeGrafter"/>
</dbReference>
<dbReference type="InterPro" id="IPR036638">
    <property type="entry name" value="HLH_DNA-bd_sf"/>
</dbReference>
<keyword evidence="8" id="KW-1185">Reference proteome</keyword>
<dbReference type="Pfam" id="PF00010">
    <property type="entry name" value="HLH"/>
    <property type="match status" value="1"/>
</dbReference>
<protein>
    <recommendedName>
        <fullName evidence="6">BHLH domain-containing protein</fullName>
    </recommendedName>
</protein>
<evidence type="ECO:0000256" key="1">
    <source>
        <dbReference type="ARBA" id="ARBA00004123"/>
    </source>
</evidence>
<dbReference type="GO" id="GO:0000981">
    <property type="term" value="F:DNA-binding transcription factor activity, RNA polymerase II-specific"/>
    <property type="evidence" value="ECO:0007669"/>
    <property type="project" value="TreeGrafter"/>
</dbReference>
<dbReference type="PANTHER" id="PTHR23349:SF108">
    <property type="entry name" value="BHLH DOMAIN-CONTAINING PROTEIN"/>
    <property type="match status" value="1"/>
</dbReference>
<comment type="caution">
    <text evidence="7">The sequence shown here is derived from an EMBL/GenBank/DDBJ whole genome shotgun (WGS) entry which is preliminary data.</text>
</comment>
<name>A0AAD9JMT5_9ANNE</name>
<dbReference type="FunFam" id="4.10.280.10:FF:000029">
    <property type="entry name" value="Achaete-scute family bHLH transcription factor 1"/>
    <property type="match status" value="1"/>
</dbReference>
<feature type="region of interest" description="Disordered" evidence="5">
    <location>
        <begin position="37"/>
        <end position="81"/>
    </location>
</feature>
<dbReference type="PANTHER" id="PTHR23349">
    <property type="entry name" value="BASIC HELIX-LOOP-HELIX TRANSCRIPTION FACTOR, TWIST"/>
    <property type="match status" value="1"/>
</dbReference>
<organism evidence="7 8">
    <name type="scientific">Paralvinella palmiformis</name>
    <dbReference type="NCBI Taxonomy" id="53620"/>
    <lineage>
        <taxon>Eukaryota</taxon>
        <taxon>Metazoa</taxon>
        <taxon>Spiralia</taxon>
        <taxon>Lophotrochozoa</taxon>
        <taxon>Annelida</taxon>
        <taxon>Polychaeta</taxon>
        <taxon>Sedentaria</taxon>
        <taxon>Canalipalpata</taxon>
        <taxon>Terebellida</taxon>
        <taxon>Terebelliformia</taxon>
        <taxon>Alvinellidae</taxon>
        <taxon>Paralvinella</taxon>
    </lineage>
</organism>
<dbReference type="SMART" id="SM00353">
    <property type="entry name" value="HLH"/>
    <property type="match status" value="1"/>
</dbReference>
<evidence type="ECO:0000256" key="2">
    <source>
        <dbReference type="ARBA" id="ARBA00022902"/>
    </source>
</evidence>
<accession>A0AAD9JMT5</accession>
<dbReference type="InterPro" id="IPR050283">
    <property type="entry name" value="E-box_TF_Regulators"/>
</dbReference>
<dbReference type="GO" id="GO:0046983">
    <property type="term" value="F:protein dimerization activity"/>
    <property type="evidence" value="ECO:0007669"/>
    <property type="project" value="InterPro"/>
</dbReference>
<evidence type="ECO:0000313" key="8">
    <source>
        <dbReference type="Proteomes" id="UP001208570"/>
    </source>
</evidence>
<sequence>MEETSSDTMHSMKAGGADHLDISGFYDLDSLSRGKQPFSMSDFASTGESDTESESCDRASVTSSSTSTGKGGAKSRYKHVPHREKPVQVVARRNARERRRVQTVNSAFTRLRKHIPYENRHKRLSKVKTLRIAIDYIRQLEEMLGKHDSVLSGLLQNGQLSEEMLQEASREVCGVHEAQSNAVSHVQQIQNANDAHTAAIPAVDMTSQLPGDTFATGLFAENSNFMDLMTSPNLALPGTAIDGDWGPTTADMHQLLQLPN</sequence>
<evidence type="ECO:0000256" key="3">
    <source>
        <dbReference type="ARBA" id="ARBA00023125"/>
    </source>
</evidence>
<proteinExistence type="predicted"/>
<dbReference type="EMBL" id="JAODUP010000221">
    <property type="protein sequence ID" value="KAK2156124.1"/>
    <property type="molecule type" value="Genomic_DNA"/>
</dbReference>
<comment type="subcellular location">
    <subcellularLocation>
        <location evidence="1">Nucleus</location>
    </subcellularLocation>
</comment>
<dbReference type="SUPFAM" id="SSF47459">
    <property type="entry name" value="HLH, helix-loop-helix DNA-binding domain"/>
    <property type="match status" value="1"/>
</dbReference>
<feature type="domain" description="BHLH" evidence="6">
    <location>
        <begin position="88"/>
        <end position="140"/>
    </location>
</feature>
<evidence type="ECO:0000256" key="4">
    <source>
        <dbReference type="ARBA" id="ARBA00023242"/>
    </source>
</evidence>
<feature type="compositionally biased region" description="Low complexity" evidence="5">
    <location>
        <begin position="59"/>
        <end position="68"/>
    </location>
</feature>
<dbReference type="PROSITE" id="PS50888">
    <property type="entry name" value="BHLH"/>
    <property type="match status" value="1"/>
</dbReference>
<dbReference type="Proteomes" id="UP001208570">
    <property type="component" value="Unassembled WGS sequence"/>
</dbReference>
<keyword evidence="3" id="KW-0238">DNA-binding</keyword>
<keyword evidence="4" id="KW-0539">Nucleus</keyword>
<dbReference type="Gene3D" id="4.10.280.10">
    <property type="entry name" value="Helix-loop-helix DNA-binding domain"/>
    <property type="match status" value="1"/>
</dbReference>
<dbReference type="GO" id="GO:0007399">
    <property type="term" value="P:nervous system development"/>
    <property type="evidence" value="ECO:0007669"/>
    <property type="project" value="UniProtKB-KW"/>
</dbReference>
<reference evidence="7" key="1">
    <citation type="journal article" date="2023" name="Mol. Biol. Evol.">
        <title>Third-Generation Sequencing Reveals the Adaptive Role of the Epigenome in Three Deep-Sea Polychaetes.</title>
        <authorList>
            <person name="Perez M."/>
            <person name="Aroh O."/>
            <person name="Sun Y."/>
            <person name="Lan Y."/>
            <person name="Juniper S.K."/>
            <person name="Young C.R."/>
            <person name="Angers B."/>
            <person name="Qian P.Y."/>
        </authorList>
    </citation>
    <scope>NUCLEOTIDE SEQUENCE</scope>
    <source>
        <strain evidence="7">P08H-3</strain>
    </source>
</reference>
<dbReference type="CDD" id="cd11418">
    <property type="entry name" value="bHLH_TS_ASCL"/>
    <property type="match status" value="1"/>
</dbReference>
<evidence type="ECO:0000256" key="5">
    <source>
        <dbReference type="SAM" id="MobiDB-lite"/>
    </source>
</evidence>
<keyword evidence="2" id="KW-0524">Neurogenesis</keyword>
<dbReference type="InterPro" id="IPR011598">
    <property type="entry name" value="bHLH_dom"/>
</dbReference>
<dbReference type="AlphaFoldDB" id="A0AAD9JMT5"/>
<dbReference type="GO" id="GO:0005634">
    <property type="term" value="C:nucleus"/>
    <property type="evidence" value="ECO:0007669"/>
    <property type="project" value="UniProtKB-SubCell"/>
</dbReference>